<gene>
    <name evidence="1" type="ORF">GCWU000325_00271</name>
</gene>
<dbReference type="EMBL" id="ACIJ02000005">
    <property type="protein sequence ID" value="EEX72754.1"/>
    <property type="molecule type" value="Genomic_DNA"/>
</dbReference>
<accession>C9LDK0</accession>
<organism evidence="1 2">
    <name type="scientific">Alloprevotella tannerae ATCC 51259</name>
    <dbReference type="NCBI Taxonomy" id="626522"/>
    <lineage>
        <taxon>Bacteria</taxon>
        <taxon>Pseudomonadati</taxon>
        <taxon>Bacteroidota</taxon>
        <taxon>Bacteroidia</taxon>
        <taxon>Bacteroidales</taxon>
        <taxon>Prevotellaceae</taxon>
        <taxon>Alloprevotella</taxon>
    </lineage>
</organism>
<comment type="caution">
    <text evidence="1">The sequence shown here is derived from an EMBL/GenBank/DDBJ whole genome shotgun (WGS) entry which is preliminary data.</text>
</comment>
<protein>
    <submittedName>
        <fullName evidence="1">Uncharacterized protein</fullName>
    </submittedName>
</protein>
<dbReference type="AlphaFoldDB" id="C9LDK0"/>
<evidence type="ECO:0000313" key="2">
    <source>
        <dbReference type="Proteomes" id="UP000003460"/>
    </source>
</evidence>
<dbReference type="STRING" id="626522.GCWU000325_00271"/>
<name>C9LDK0_9BACT</name>
<reference evidence="1" key="1">
    <citation type="submission" date="2009-09" db="EMBL/GenBank/DDBJ databases">
        <authorList>
            <person name="Weinstock G."/>
            <person name="Sodergren E."/>
            <person name="Clifton S."/>
            <person name="Fulton L."/>
            <person name="Fulton B."/>
            <person name="Courtney L."/>
            <person name="Fronick C."/>
            <person name="Harrison M."/>
            <person name="Strong C."/>
            <person name="Farmer C."/>
            <person name="Delahaunty K."/>
            <person name="Markovic C."/>
            <person name="Hall O."/>
            <person name="Minx P."/>
            <person name="Tomlinson C."/>
            <person name="Mitreva M."/>
            <person name="Nelson J."/>
            <person name="Hou S."/>
            <person name="Wollam A."/>
            <person name="Pepin K.H."/>
            <person name="Johnson M."/>
            <person name="Bhonagiri V."/>
            <person name="Nash W.E."/>
            <person name="Warren W."/>
            <person name="Chinwalla A."/>
            <person name="Mardis E.R."/>
            <person name="Wilson R.K."/>
        </authorList>
    </citation>
    <scope>NUCLEOTIDE SEQUENCE [LARGE SCALE GENOMIC DNA]</scope>
    <source>
        <strain evidence="1">ATCC 51259</strain>
    </source>
</reference>
<dbReference type="HOGENOM" id="CLU_3256001_0_0_10"/>
<proteinExistence type="predicted"/>
<evidence type="ECO:0000313" key="1">
    <source>
        <dbReference type="EMBL" id="EEX72754.1"/>
    </source>
</evidence>
<dbReference type="Proteomes" id="UP000003460">
    <property type="component" value="Unassembled WGS sequence"/>
</dbReference>
<keyword evidence="2" id="KW-1185">Reference proteome</keyword>
<sequence>MDSVCLLNNFMIELANVTKYSAISHHFLFFCCKSVYKTFGEV</sequence>